<organism evidence="1 2">
    <name type="scientific">Tritonibacter mobilis F1926</name>
    <dbReference type="NCBI Taxonomy" id="1265309"/>
    <lineage>
        <taxon>Bacteria</taxon>
        <taxon>Pseudomonadati</taxon>
        <taxon>Pseudomonadota</taxon>
        <taxon>Alphaproteobacteria</taxon>
        <taxon>Rhodobacterales</taxon>
        <taxon>Paracoccaceae</taxon>
        <taxon>Tritonibacter</taxon>
    </lineage>
</organism>
<dbReference type="RefSeq" id="WP_005653770.1">
    <property type="nucleotide sequence ID" value="NZ_CP015230.1"/>
</dbReference>
<proteinExistence type="predicted"/>
<dbReference type="AlphaFoldDB" id="A0A1B1A0P3"/>
<evidence type="ECO:0000313" key="1">
    <source>
        <dbReference type="EMBL" id="ANP40150.1"/>
    </source>
</evidence>
<dbReference type="InterPro" id="IPR016024">
    <property type="entry name" value="ARM-type_fold"/>
</dbReference>
<sequence length="372" mass="40966">MAEAFSLKDQLFNIEKTRYLAGLFAAASPSFDANAFEADVMARLLDLALKERINWIAEQLSQHVPGPLEKVAPVIIAALPPPLDPSLRDDDFGDFIFAPLGEWVTALTQADNDLPLALDVLEVLTQRFSMEFAIRPLLKRWPDQVLARMADWATHGHYHVRRLASEGTRPRLPWGLAVNLPLTAPLPILDRLHGDPTRFVTRSVANHLNDIAKKDPQIVIDRLTDWQGQGKQAPKELDWITSHALRGLVKAGDPRALRLLGYDPDLELTAQLDLPARVRIGEKLMLGCTLKGANGARVLVDYALTFQRAGGKTSTKVFKWKTGALGGDGLALQKSHPLKAQASTFTLMPGAHRVTLMVNGQPRASGEVEFLA</sequence>
<dbReference type="OrthoDB" id="9797162at2"/>
<dbReference type="GeneID" id="28249198"/>
<dbReference type="Gene3D" id="1.25.40.290">
    <property type="entry name" value="ARM repeat domains"/>
    <property type="match status" value="1"/>
</dbReference>
<protein>
    <recommendedName>
        <fullName evidence="3">DNA alkylation repair protein</fullName>
    </recommendedName>
</protein>
<dbReference type="Proteomes" id="UP000013243">
    <property type="component" value="Chromosome"/>
</dbReference>
<evidence type="ECO:0000313" key="2">
    <source>
        <dbReference type="Proteomes" id="UP000013243"/>
    </source>
</evidence>
<dbReference type="SUPFAM" id="SSF48371">
    <property type="entry name" value="ARM repeat"/>
    <property type="match status" value="1"/>
</dbReference>
<dbReference type="EMBL" id="CP015230">
    <property type="protein sequence ID" value="ANP40150.1"/>
    <property type="molecule type" value="Genomic_DNA"/>
</dbReference>
<evidence type="ECO:0008006" key="3">
    <source>
        <dbReference type="Google" id="ProtNLM"/>
    </source>
</evidence>
<dbReference type="STRING" id="1265309.K529_005160"/>
<reference evidence="1 2" key="1">
    <citation type="journal article" date="2016" name="ISME J.">
        <title>Global occurrence and heterogeneity of the Roseobacter-clade species Ruegeria mobilis.</title>
        <authorList>
            <person name="Sonnenschein E."/>
            <person name="Gram L."/>
        </authorList>
    </citation>
    <scope>NUCLEOTIDE SEQUENCE [LARGE SCALE GENOMIC DNA]</scope>
    <source>
        <strain evidence="1 2">F1926</strain>
    </source>
</reference>
<name>A0A1B1A0P3_9RHOB</name>
<dbReference type="KEGG" id="rmb:K529_005160"/>
<accession>A0A1B1A0P3</accession>
<gene>
    <name evidence="1" type="ORF">K529_005160</name>
</gene>